<dbReference type="SMART" id="SM01329">
    <property type="entry name" value="Iso_dh"/>
    <property type="match status" value="1"/>
</dbReference>
<feature type="binding site" evidence="14">
    <location>
        <position position="135"/>
    </location>
    <ligand>
        <name>substrate</name>
    </ligand>
</feature>
<feature type="binding site" evidence="14">
    <location>
        <position position="221"/>
    </location>
    <ligand>
        <name>substrate</name>
    </ligand>
</feature>
<feature type="domain" description="Isopropylmalate dehydrogenase-like" evidence="16">
    <location>
        <begin position="4"/>
        <end position="347"/>
    </location>
</feature>
<keyword evidence="13 14" id="KW-0100">Branched-chain amino acid biosynthesis</keyword>
<keyword evidence="8 14" id="KW-0479">Metal-binding</keyword>
<evidence type="ECO:0000259" key="16">
    <source>
        <dbReference type="SMART" id="SM01329"/>
    </source>
</evidence>
<dbReference type="EC" id="1.1.1.85" evidence="14"/>
<dbReference type="eggNOG" id="COG0473">
    <property type="taxonomic scope" value="Bacteria"/>
</dbReference>
<comment type="similarity">
    <text evidence="4 14">Belongs to the isocitrate and isopropylmalate dehydrogenases family. LeuB type 1 subfamily.</text>
</comment>
<keyword evidence="14" id="KW-0963">Cytoplasm</keyword>
<name>A0A098LDQ6_9BACT</name>
<keyword evidence="7 14" id="KW-0028">Amino-acid biosynthesis</keyword>
<dbReference type="OrthoDB" id="9806254at2"/>
<comment type="cofactor">
    <cofactor evidence="14 15">
        <name>Mg(2+)</name>
        <dbReference type="ChEBI" id="CHEBI:18420"/>
    </cofactor>
    <cofactor evidence="14 15">
        <name>Mn(2+)</name>
        <dbReference type="ChEBI" id="CHEBI:29035"/>
    </cofactor>
    <text evidence="14 15">Binds 1 Mg(2+) or Mn(2+) ion per subunit.</text>
</comment>
<protein>
    <recommendedName>
        <fullName evidence="14">3-isopropylmalate dehydrogenase</fullName>
        <ecNumber evidence="14">1.1.1.85</ecNumber>
    </recommendedName>
    <alternativeName>
        <fullName evidence="14">3-IPM-DH</fullName>
    </alternativeName>
    <alternativeName>
        <fullName evidence="14">Beta-IPM dehydrogenase</fullName>
        <shortName evidence="14">IMDH</shortName>
    </alternativeName>
</protein>
<dbReference type="PROSITE" id="PS00470">
    <property type="entry name" value="IDH_IMDH"/>
    <property type="match status" value="1"/>
</dbReference>
<dbReference type="GO" id="GO:0005829">
    <property type="term" value="C:cytosol"/>
    <property type="evidence" value="ECO:0007669"/>
    <property type="project" value="TreeGrafter"/>
</dbReference>
<dbReference type="Pfam" id="PF00180">
    <property type="entry name" value="Iso_dh"/>
    <property type="match status" value="1"/>
</dbReference>
<evidence type="ECO:0000256" key="3">
    <source>
        <dbReference type="ARBA" id="ARBA00004762"/>
    </source>
</evidence>
<dbReference type="InterPro" id="IPR019818">
    <property type="entry name" value="IsoCit/isopropylmalate_DH_CS"/>
</dbReference>
<comment type="caution">
    <text evidence="14">Lacks conserved residue(s) required for the propagation of feature annotation.</text>
</comment>
<evidence type="ECO:0000256" key="15">
    <source>
        <dbReference type="RuleBase" id="RU004445"/>
    </source>
</evidence>
<feature type="binding site" evidence="14">
    <location>
        <position position="249"/>
    </location>
    <ligand>
        <name>Mg(2+)</name>
        <dbReference type="ChEBI" id="CHEBI:18420"/>
    </ligand>
</feature>
<reference evidence="17 18" key="1">
    <citation type="submission" date="2014-09" db="EMBL/GenBank/DDBJ databases">
        <title>Sporocytophaga myxococcoides PG-01 genome sequencing.</title>
        <authorList>
            <person name="Liu L."/>
            <person name="Gao P.J."/>
            <person name="Chen G.J."/>
            <person name="Wang L.S."/>
        </authorList>
    </citation>
    <scope>NUCLEOTIDE SEQUENCE [LARGE SCALE GENOMIC DNA]</scope>
    <source>
        <strain evidence="17 18">PG-01</strain>
    </source>
</reference>
<evidence type="ECO:0000256" key="9">
    <source>
        <dbReference type="ARBA" id="ARBA00022842"/>
    </source>
</evidence>
<keyword evidence="9 14" id="KW-0460">Magnesium</keyword>
<dbReference type="EMBL" id="BBLT01000003">
    <property type="protein sequence ID" value="GAL84584.1"/>
    <property type="molecule type" value="Genomic_DNA"/>
</dbReference>
<comment type="subunit">
    <text evidence="5 14 15">Homodimer.</text>
</comment>
<dbReference type="SUPFAM" id="SSF53659">
    <property type="entry name" value="Isocitrate/Isopropylmalate dehydrogenase-like"/>
    <property type="match status" value="1"/>
</dbReference>
<gene>
    <name evidence="14" type="primary">leuB</name>
    <name evidence="17" type="ORF">MYP_1812</name>
</gene>
<evidence type="ECO:0000256" key="4">
    <source>
        <dbReference type="ARBA" id="ARBA00008319"/>
    </source>
</evidence>
<dbReference type="AlphaFoldDB" id="A0A098LDQ6"/>
<dbReference type="PANTHER" id="PTHR42979">
    <property type="entry name" value="3-ISOPROPYLMALATE DEHYDROGENASE"/>
    <property type="match status" value="1"/>
</dbReference>
<dbReference type="Gene3D" id="3.40.718.10">
    <property type="entry name" value="Isopropylmalate Dehydrogenase"/>
    <property type="match status" value="1"/>
</dbReference>
<evidence type="ECO:0000256" key="6">
    <source>
        <dbReference type="ARBA" id="ARBA00022430"/>
    </source>
</evidence>
<evidence type="ECO:0000256" key="13">
    <source>
        <dbReference type="ARBA" id="ARBA00023304"/>
    </source>
</evidence>
<comment type="function">
    <text evidence="14 15">Catalyzes the oxidation of 3-carboxy-2-hydroxy-4-methylpentanoate (3-isopropylmalate) to 3-carboxy-4-methyl-2-oxopentanoate. The product decarboxylates to 4-methyl-2 oxopentanoate.</text>
</comment>
<evidence type="ECO:0000256" key="14">
    <source>
        <dbReference type="HAMAP-Rule" id="MF_01033"/>
    </source>
</evidence>
<dbReference type="PANTHER" id="PTHR42979:SF1">
    <property type="entry name" value="3-ISOPROPYLMALATE DEHYDROGENASE"/>
    <property type="match status" value="1"/>
</dbReference>
<comment type="catalytic activity">
    <reaction evidence="1 14 15">
        <text>(2R,3S)-3-isopropylmalate + NAD(+) = 4-methyl-2-oxopentanoate + CO2 + NADH</text>
        <dbReference type="Rhea" id="RHEA:32271"/>
        <dbReference type="ChEBI" id="CHEBI:16526"/>
        <dbReference type="ChEBI" id="CHEBI:17865"/>
        <dbReference type="ChEBI" id="CHEBI:35121"/>
        <dbReference type="ChEBI" id="CHEBI:57540"/>
        <dbReference type="ChEBI" id="CHEBI:57945"/>
        <dbReference type="EC" id="1.1.1.85"/>
    </reaction>
</comment>
<evidence type="ECO:0000313" key="17">
    <source>
        <dbReference type="EMBL" id="GAL84584.1"/>
    </source>
</evidence>
<feature type="binding site" evidence="14">
    <location>
        <position position="221"/>
    </location>
    <ligand>
        <name>Mg(2+)</name>
        <dbReference type="ChEBI" id="CHEBI:18420"/>
    </ligand>
</feature>
<keyword evidence="18" id="KW-1185">Reference proteome</keyword>
<feature type="binding site" evidence="14">
    <location>
        <position position="97"/>
    </location>
    <ligand>
        <name>substrate</name>
    </ligand>
</feature>
<dbReference type="STRING" id="153721.MYP_1812"/>
<keyword evidence="12 14" id="KW-0464">Manganese</keyword>
<dbReference type="GO" id="GO:0000287">
    <property type="term" value="F:magnesium ion binding"/>
    <property type="evidence" value="ECO:0007669"/>
    <property type="project" value="InterPro"/>
</dbReference>
<feature type="site" description="Important for catalysis" evidence="14">
    <location>
        <position position="142"/>
    </location>
</feature>
<evidence type="ECO:0000256" key="5">
    <source>
        <dbReference type="ARBA" id="ARBA00011738"/>
    </source>
</evidence>
<evidence type="ECO:0000313" key="18">
    <source>
        <dbReference type="Proteomes" id="UP000030185"/>
    </source>
</evidence>
<evidence type="ECO:0000256" key="10">
    <source>
        <dbReference type="ARBA" id="ARBA00023002"/>
    </source>
</evidence>
<comment type="pathway">
    <text evidence="3 14 15">Amino-acid biosynthesis; L-leucine biosynthesis; L-leucine from 3-methyl-2-oxobutanoate: step 3/4.</text>
</comment>
<comment type="subcellular location">
    <subcellularLocation>
        <location evidence="14">Cytoplasm</location>
    </subcellularLocation>
</comment>
<feature type="binding site" evidence="14">
    <location>
        <position position="245"/>
    </location>
    <ligand>
        <name>Mg(2+)</name>
        <dbReference type="ChEBI" id="CHEBI:18420"/>
    </ligand>
</feature>
<dbReference type="RefSeq" id="WP_045461720.1">
    <property type="nucleotide sequence ID" value="NZ_BBLT01000003.1"/>
</dbReference>
<keyword evidence="11 14" id="KW-0520">NAD</keyword>
<proteinExistence type="inferred from homology"/>
<dbReference type="Proteomes" id="UP000030185">
    <property type="component" value="Unassembled WGS sequence"/>
</dbReference>
<sequence length="361" mass="39425">MKKNIAVLKGDGIGPEVTDQALKALKAIEEVYGHEFTYTEALIGAIAIDVTGNPFPEETFKTCQASDAILFGAIGHPKYDNDPNAPVRPEQGLLAMRKSLGLFANIRPINTYKILANSSPLRADLVDGVDFVVFRELTGGIYFGQKGRSEDRNIAFDNCSYSKEEITRISKLAFEAAQKRNKRVTLVDKANVLATSRLWREVVKEFAKNYPDVTLDFMFVDNAAMKIIQNPKFFDVVLTENMFGDILTDEASVITGSLGMLPSASVGSKTALYEPIHGSYPEAAGKNIANPNGAILSAAMLLETSFGLSEEASLIRKAVEECLNQGIVTSDIQKDSKFTTTQIGDKVAELIKTKKKELLAV</sequence>
<evidence type="ECO:0000256" key="8">
    <source>
        <dbReference type="ARBA" id="ARBA00022723"/>
    </source>
</evidence>
<feature type="site" description="Important for catalysis" evidence="14">
    <location>
        <position position="189"/>
    </location>
</feature>
<evidence type="ECO:0000256" key="11">
    <source>
        <dbReference type="ARBA" id="ARBA00023027"/>
    </source>
</evidence>
<keyword evidence="10 14" id="KW-0560">Oxidoreductase</keyword>
<dbReference type="GO" id="GO:0051287">
    <property type="term" value="F:NAD binding"/>
    <property type="evidence" value="ECO:0007669"/>
    <property type="project" value="InterPro"/>
</dbReference>
<feature type="binding site" evidence="14">
    <location>
        <position position="107"/>
    </location>
    <ligand>
        <name>substrate</name>
    </ligand>
</feature>
<dbReference type="InterPro" id="IPR004429">
    <property type="entry name" value="Isopropylmalate_DH"/>
</dbReference>
<comment type="caution">
    <text evidence="17">The sequence shown here is derived from an EMBL/GenBank/DDBJ whole genome shotgun (WGS) entry which is preliminary data.</text>
</comment>
<dbReference type="HAMAP" id="MF_01033">
    <property type="entry name" value="LeuB_type1"/>
    <property type="match status" value="1"/>
</dbReference>
<dbReference type="NCBIfam" id="TIGR00169">
    <property type="entry name" value="leuB"/>
    <property type="match status" value="1"/>
</dbReference>
<dbReference type="GO" id="GO:0009098">
    <property type="term" value="P:L-leucine biosynthetic process"/>
    <property type="evidence" value="ECO:0007669"/>
    <property type="project" value="UniProtKB-UniRule"/>
</dbReference>
<comment type="cofactor">
    <cofactor evidence="2">
        <name>Mn(2+)</name>
        <dbReference type="ChEBI" id="CHEBI:29035"/>
    </cofactor>
</comment>
<evidence type="ECO:0000256" key="2">
    <source>
        <dbReference type="ARBA" id="ARBA00001936"/>
    </source>
</evidence>
<organism evidence="17 18">
    <name type="scientific">Sporocytophaga myxococcoides</name>
    <dbReference type="NCBI Taxonomy" id="153721"/>
    <lineage>
        <taxon>Bacteria</taxon>
        <taxon>Pseudomonadati</taxon>
        <taxon>Bacteroidota</taxon>
        <taxon>Cytophagia</taxon>
        <taxon>Cytophagales</taxon>
        <taxon>Cytophagaceae</taxon>
        <taxon>Sporocytophaga</taxon>
    </lineage>
</organism>
<evidence type="ECO:0000256" key="1">
    <source>
        <dbReference type="ARBA" id="ARBA00000624"/>
    </source>
</evidence>
<keyword evidence="6 14" id="KW-0432">Leucine biosynthesis</keyword>
<dbReference type="InterPro" id="IPR024084">
    <property type="entry name" value="IsoPropMal-DH-like_dom"/>
</dbReference>
<evidence type="ECO:0000256" key="7">
    <source>
        <dbReference type="ARBA" id="ARBA00022605"/>
    </source>
</evidence>
<dbReference type="UniPathway" id="UPA00048">
    <property type="reaction ID" value="UER00072"/>
</dbReference>
<evidence type="ECO:0000256" key="12">
    <source>
        <dbReference type="ARBA" id="ARBA00023211"/>
    </source>
</evidence>
<dbReference type="GO" id="GO:0003862">
    <property type="term" value="F:3-isopropylmalate dehydrogenase activity"/>
    <property type="evidence" value="ECO:0007669"/>
    <property type="project" value="UniProtKB-UniRule"/>
</dbReference>
<dbReference type="FunFam" id="3.40.718.10:FF:000006">
    <property type="entry name" value="3-isopropylmalate dehydrogenase"/>
    <property type="match status" value="1"/>
</dbReference>
<accession>A0A098LDQ6</accession>